<evidence type="ECO:0000313" key="3">
    <source>
        <dbReference type="Proteomes" id="UP001620295"/>
    </source>
</evidence>
<name>A0ABW8LJ37_9ACTN</name>
<reference evidence="2 3" key="1">
    <citation type="submission" date="2024-11" db="EMBL/GenBank/DDBJ databases">
        <title>The Natural Products Discovery Center: Release of the First 8490 Sequenced Strains for Exploring Actinobacteria Biosynthetic Diversity.</title>
        <authorList>
            <person name="Kalkreuter E."/>
            <person name="Kautsar S.A."/>
            <person name="Yang D."/>
            <person name="Bader C.D."/>
            <person name="Teijaro C.N."/>
            <person name="Fluegel L."/>
            <person name="Davis C.M."/>
            <person name="Simpson J.R."/>
            <person name="Lauterbach L."/>
            <person name="Steele A.D."/>
            <person name="Gui C."/>
            <person name="Meng S."/>
            <person name="Li G."/>
            <person name="Viehrig K."/>
            <person name="Ye F."/>
            <person name="Su P."/>
            <person name="Kiefer A.F."/>
            <person name="Nichols A."/>
            <person name="Cepeda A.J."/>
            <person name="Yan W."/>
            <person name="Fan B."/>
            <person name="Jiang Y."/>
            <person name="Adhikari A."/>
            <person name="Zheng C.-J."/>
            <person name="Schuster L."/>
            <person name="Cowan T.M."/>
            <person name="Smanski M.J."/>
            <person name="Chevrette M.G."/>
            <person name="De Carvalho L.P.S."/>
            <person name="Shen B."/>
        </authorList>
    </citation>
    <scope>NUCLEOTIDE SEQUENCE [LARGE SCALE GENOMIC DNA]</scope>
    <source>
        <strain evidence="2 3">NPDC020863</strain>
    </source>
</reference>
<dbReference type="Pfam" id="PF07690">
    <property type="entry name" value="MFS_1"/>
    <property type="match status" value="1"/>
</dbReference>
<protein>
    <submittedName>
        <fullName evidence="2">MFS transporter</fullName>
    </submittedName>
</protein>
<organism evidence="2 3">
    <name type="scientific">Streptomyces milbemycinicus</name>
    <dbReference type="NCBI Taxonomy" id="476552"/>
    <lineage>
        <taxon>Bacteria</taxon>
        <taxon>Bacillati</taxon>
        <taxon>Actinomycetota</taxon>
        <taxon>Actinomycetes</taxon>
        <taxon>Kitasatosporales</taxon>
        <taxon>Streptomycetaceae</taxon>
        <taxon>Streptomyces</taxon>
    </lineage>
</organism>
<evidence type="ECO:0000313" key="2">
    <source>
        <dbReference type="EMBL" id="MFK4265928.1"/>
    </source>
</evidence>
<feature type="transmembrane region" description="Helical" evidence="1">
    <location>
        <begin position="376"/>
        <end position="396"/>
    </location>
</feature>
<feature type="transmembrane region" description="Helical" evidence="1">
    <location>
        <begin position="109"/>
        <end position="133"/>
    </location>
</feature>
<dbReference type="RefSeq" id="WP_404746289.1">
    <property type="nucleotide sequence ID" value="NZ_JBJDQH010000004.1"/>
</dbReference>
<feature type="transmembrane region" description="Helical" evidence="1">
    <location>
        <begin position="347"/>
        <end position="370"/>
    </location>
</feature>
<feature type="transmembrane region" description="Helical" evidence="1">
    <location>
        <begin position="314"/>
        <end position="335"/>
    </location>
</feature>
<feature type="transmembrane region" description="Helical" evidence="1">
    <location>
        <begin position="49"/>
        <end position="70"/>
    </location>
</feature>
<dbReference type="EMBL" id="JBJDQH010000004">
    <property type="protein sequence ID" value="MFK4265928.1"/>
    <property type="molecule type" value="Genomic_DNA"/>
</dbReference>
<feature type="transmembrane region" description="Helical" evidence="1">
    <location>
        <begin position="221"/>
        <end position="246"/>
    </location>
</feature>
<dbReference type="PANTHER" id="PTHR23542:SF1">
    <property type="entry name" value="MAJOR FACILITATOR SUPERFAMILY (MFS) PROFILE DOMAIN-CONTAINING PROTEIN"/>
    <property type="match status" value="1"/>
</dbReference>
<dbReference type="InterPro" id="IPR036259">
    <property type="entry name" value="MFS_trans_sf"/>
</dbReference>
<feature type="transmembrane region" description="Helical" evidence="1">
    <location>
        <begin position="21"/>
        <end position="43"/>
    </location>
</feature>
<feature type="transmembrane region" description="Helical" evidence="1">
    <location>
        <begin position="290"/>
        <end position="308"/>
    </location>
</feature>
<keyword evidence="3" id="KW-1185">Reference proteome</keyword>
<proteinExistence type="predicted"/>
<dbReference type="PANTHER" id="PTHR23542">
    <property type="match status" value="1"/>
</dbReference>
<dbReference type="Gene3D" id="1.20.1250.20">
    <property type="entry name" value="MFS general substrate transporter like domains"/>
    <property type="match status" value="2"/>
</dbReference>
<feature type="transmembrane region" description="Helical" evidence="1">
    <location>
        <begin position="82"/>
        <end position="103"/>
    </location>
</feature>
<dbReference type="InterPro" id="IPR011701">
    <property type="entry name" value="MFS"/>
</dbReference>
<accession>A0ABW8LJ37</accession>
<sequence>MADPSHGSYREVLSRPAAWHLLATAGLARLAMGMVGLALVLSVREATGSFAAAGFAAGAFALTAGVFAAARGRLVDLRGHRRGLRVLGAGYALAGCALLVLVTTVREPAALIAASGMLGAVAPPVSATTRTAWADIVGRGPRLSTALSLDTVTEELLSLVGPVSTGLLVAESSPLTALATAIALEVTAVGLFPGKKPGAASPPSAMAAGHGTPRLQGSHRVLAAVGPVLVPLLAAGVGFGVLDVAVPALALQHGGTVSAGWMLALLPAGSTLGGLAYGRRTWSSPLVKRYRWLCLALVVGFAPLPLIAGDAALWPLLLVAGLAIAPTVVTGYLLVDEATPDGRKTEAATWVSTFNNTGTATGSALCGALIAGVPLAAVFALPAVAVTVGTLGMVLWHRNLPVRAEAASGPAVRPKRLSRRR</sequence>
<keyword evidence="1" id="KW-0812">Transmembrane</keyword>
<feature type="transmembrane region" description="Helical" evidence="1">
    <location>
        <begin position="258"/>
        <end position="278"/>
    </location>
</feature>
<dbReference type="SUPFAM" id="SSF103473">
    <property type="entry name" value="MFS general substrate transporter"/>
    <property type="match status" value="1"/>
</dbReference>
<keyword evidence="1" id="KW-0472">Membrane</keyword>
<evidence type="ECO:0000256" key="1">
    <source>
        <dbReference type="SAM" id="Phobius"/>
    </source>
</evidence>
<dbReference type="Proteomes" id="UP001620295">
    <property type="component" value="Unassembled WGS sequence"/>
</dbReference>
<gene>
    <name evidence="2" type="ORF">ACI2L5_13415</name>
</gene>
<keyword evidence="1" id="KW-1133">Transmembrane helix</keyword>
<comment type="caution">
    <text evidence="2">The sequence shown here is derived from an EMBL/GenBank/DDBJ whole genome shotgun (WGS) entry which is preliminary data.</text>
</comment>